<dbReference type="Pfam" id="PF00646">
    <property type="entry name" value="F-box"/>
    <property type="match status" value="1"/>
</dbReference>
<dbReference type="AlphaFoldDB" id="A0A5J9UR14"/>
<keyword evidence="3" id="KW-1185">Reference proteome</keyword>
<dbReference type="Gramene" id="TVU25721">
    <property type="protein sequence ID" value="TVU25721"/>
    <property type="gene ID" value="EJB05_28226"/>
</dbReference>
<feature type="non-terminal residue" evidence="2">
    <location>
        <position position="1"/>
    </location>
</feature>
<dbReference type="Proteomes" id="UP000324897">
    <property type="component" value="Chromosome 2"/>
</dbReference>
<accession>A0A5J9UR14</accession>
<dbReference type="InterPro" id="IPR036047">
    <property type="entry name" value="F-box-like_dom_sf"/>
</dbReference>
<evidence type="ECO:0000313" key="2">
    <source>
        <dbReference type="EMBL" id="TVU25721.1"/>
    </source>
</evidence>
<evidence type="ECO:0000313" key="3">
    <source>
        <dbReference type="Proteomes" id="UP000324897"/>
    </source>
</evidence>
<proteinExistence type="predicted"/>
<name>A0A5J9UR14_9POAL</name>
<protein>
    <recommendedName>
        <fullName evidence="1">F-box domain-containing protein</fullName>
    </recommendedName>
</protein>
<gene>
    <name evidence="2" type="ORF">EJB05_28226</name>
</gene>
<dbReference type="InterPro" id="IPR001810">
    <property type="entry name" value="F-box_dom"/>
</dbReference>
<organism evidence="2 3">
    <name type="scientific">Eragrostis curvula</name>
    <name type="common">weeping love grass</name>
    <dbReference type="NCBI Taxonomy" id="38414"/>
    <lineage>
        <taxon>Eukaryota</taxon>
        <taxon>Viridiplantae</taxon>
        <taxon>Streptophyta</taxon>
        <taxon>Embryophyta</taxon>
        <taxon>Tracheophyta</taxon>
        <taxon>Spermatophyta</taxon>
        <taxon>Magnoliopsida</taxon>
        <taxon>Liliopsida</taxon>
        <taxon>Poales</taxon>
        <taxon>Poaceae</taxon>
        <taxon>PACMAD clade</taxon>
        <taxon>Chloridoideae</taxon>
        <taxon>Eragrostideae</taxon>
        <taxon>Eragrostidinae</taxon>
        <taxon>Eragrostis</taxon>
    </lineage>
</organism>
<dbReference type="Gene3D" id="1.20.1280.50">
    <property type="match status" value="1"/>
</dbReference>
<dbReference type="SUPFAM" id="SSF81383">
    <property type="entry name" value="F-box domain"/>
    <property type="match status" value="1"/>
</dbReference>
<comment type="caution">
    <text evidence="2">The sequence shown here is derived from an EMBL/GenBank/DDBJ whole genome shotgun (WGS) entry which is preliminary data.</text>
</comment>
<feature type="domain" description="F-box" evidence="1">
    <location>
        <begin position="20"/>
        <end position="54"/>
    </location>
</feature>
<dbReference type="PANTHER" id="PTHR31111:SF136">
    <property type="entry name" value="F-BOX ASSOCIATED DOMAIN-CONTAINING PROTEIN"/>
    <property type="match status" value="1"/>
</dbReference>
<sequence>MATTRSYARRTRLQLRRAAPDALFEVLLRLPAKELCRLRRICRSWRALTCDPHFAAEHKSRHREPLFASIFLDGDSAGVAISTGAQAERFASERVAVLRTYLDRICVIRECKPRWVPGSSTPPPVLRSPCPDSIRMNMCAFAQRWTFAMGIASRITARRDYKVLRISHPERSQPLQCDIITLHGSSHGSWRRKQNPPGGLMRTRDTTYSMDCFALNGVVTPFEYTVMGPRQHSPFHLGTEEWMPAIQGPRAIAKPVDRVSLLLKAGEVGRSP</sequence>
<evidence type="ECO:0000259" key="1">
    <source>
        <dbReference type="Pfam" id="PF00646"/>
    </source>
</evidence>
<reference evidence="2 3" key="1">
    <citation type="journal article" date="2019" name="Sci. Rep.">
        <title>A high-quality genome of Eragrostis curvula grass provides insights into Poaceae evolution and supports new strategies to enhance forage quality.</title>
        <authorList>
            <person name="Carballo J."/>
            <person name="Santos B.A.C.M."/>
            <person name="Zappacosta D."/>
            <person name="Garbus I."/>
            <person name="Selva J.P."/>
            <person name="Gallo C.A."/>
            <person name="Diaz A."/>
            <person name="Albertini E."/>
            <person name="Caccamo M."/>
            <person name="Echenique V."/>
        </authorList>
    </citation>
    <scope>NUCLEOTIDE SEQUENCE [LARGE SCALE GENOMIC DNA]</scope>
    <source>
        <strain evidence="3">cv. Victoria</strain>
        <tissue evidence="2">Leaf</tissue>
    </source>
</reference>
<dbReference type="OrthoDB" id="582285at2759"/>
<dbReference type="EMBL" id="RWGY01000013">
    <property type="protein sequence ID" value="TVU25721.1"/>
    <property type="molecule type" value="Genomic_DNA"/>
</dbReference>
<dbReference type="PANTHER" id="PTHR31111">
    <property type="entry name" value="BNAA05G37150D PROTEIN-RELATED"/>
    <property type="match status" value="1"/>
</dbReference>